<feature type="compositionally biased region" description="Low complexity" evidence="1">
    <location>
        <begin position="179"/>
        <end position="193"/>
    </location>
</feature>
<feature type="compositionally biased region" description="Low complexity" evidence="1">
    <location>
        <begin position="457"/>
        <end position="467"/>
    </location>
</feature>
<feature type="region of interest" description="Disordered" evidence="1">
    <location>
        <begin position="21"/>
        <end position="68"/>
    </location>
</feature>
<dbReference type="Pfam" id="PF23207">
    <property type="entry name" value="PH_SPO71"/>
    <property type="match status" value="1"/>
</dbReference>
<protein>
    <recommendedName>
        <fullName evidence="2">Prospore membrane adapter protein SPO71 PH domain-containing protein</fullName>
    </recommendedName>
</protein>
<dbReference type="GO" id="GO:1902657">
    <property type="term" value="P:protein localization to prospore membrane"/>
    <property type="evidence" value="ECO:0007669"/>
    <property type="project" value="InterPro"/>
</dbReference>
<feature type="compositionally biased region" description="Basic and acidic residues" evidence="1">
    <location>
        <begin position="241"/>
        <end position="250"/>
    </location>
</feature>
<keyword evidence="4" id="KW-1185">Reference proteome</keyword>
<feature type="compositionally biased region" description="Acidic residues" evidence="1">
    <location>
        <begin position="420"/>
        <end position="438"/>
    </location>
</feature>
<dbReference type="PANTHER" id="PTHR28076">
    <property type="entry name" value="SPORULATION-SPECIFIC PROTEIN 71"/>
    <property type="match status" value="1"/>
</dbReference>
<reference evidence="3" key="1">
    <citation type="journal article" date="2020" name="Fungal Divers.">
        <title>Resolving the Mortierellaceae phylogeny through synthesis of multi-gene phylogenetics and phylogenomics.</title>
        <authorList>
            <person name="Vandepol N."/>
            <person name="Liber J."/>
            <person name="Desiro A."/>
            <person name="Na H."/>
            <person name="Kennedy M."/>
            <person name="Barry K."/>
            <person name="Grigoriev I.V."/>
            <person name="Miller A.N."/>
            <person name="O'Donnell K."/>
            <person name="Stajich J.E."/>
            <person name="Bonito G."/>
        </authorList>
    </citation>
    <scope>NUCLEOTIDE SEQUENCE</scope>
    <source>
        <strain evidence="3">CK1249</strain>
    </source>
</reference>
<sequence>MATSSILSTHSGHHRIFIGPVVQKQTPQPNGSSVAAATRQGRTQRPLHSHSHHQPNGANASSAPKPWWEQGSSFLRSRLSLHSQTHTPQQQQPSSASSHRNTSSPSADRLRQTHIPQFSYTFSDDSSSSDNDGDGFDAKADETDAYDSESERQDYEHYHDDLDDEGDSGKRSTLERTFHTSTSPATSSSESLSAPVGQSQDHSHDSEDRPGTRKDKGKASADDPAPVSRVRTSREKKRTKSMRDEGEPNRLKKLLGSYREKRHNQGRMENPDLGWESDGSRASRPQRQVTSGALDVGHAHTHHQDHHPVLVSSPMSSEVDLPGATSRPVFVSSPMSSAVDVNEGLERPDPRPIQNLDAGGIGKGDRLHPGEWKSHSSTSLSSSASSPMNSGLQRGATWVTAREYASSIGNGSLYQQAIQEVEEEEDDDVQDEDEDEDQEGHRKDSLDKMDSNDSTHGASGSKSAPAKSSKDKDVERLKLSDPSQKEPLVATISKAGTRFGRALLNRAPTGLKQEDEENVKTTMALAQTKRQPVESVCSLDKDCQKSIGSQTDVDDSKKKKHVRFLTKVQYQMSSSRQSTMLSTHPVLKQDRMLARKEMTERPGPHVFNSNTARRLERQSQGWAEWWCVLKGPPTGQKPPVTKIHKKSKSKNKRVEKGRLEFYYNHKKIKGSVVLSSCTSVSVYSSLDYSIAVTQNYPEDLGLTIAVPDFDVKIRVPIPADSETETEDDTDEDEGAGTSLSSTLPPQDQDQDSQTGAGQLTLTGSDKTPFQSFKTAMSSLPERMASKSFYLTNEDARPTLIAPDEVTPKLLRSHVLSLLKDVPDWMEVVKTWQDPGQFGDVALCWKRYDRIEWIYWTERVPPETDDVHLKSDHIGFADGSDWSGRMDETVVGPHVLDKTHVLELRPITHYPTKVIEAGGHSLQEPDPIEGYLVRVSTFTGNPIRRFRRLYLTSHDHMLIYTIPSQAHSPSMPHAGAIDPTALMFCISPHRSANPDHKDMAQSRSIRRLKAQVRAARGFIDMTKIERVRVLTTQEWGTVRHLSYKQEKDQEKAKLSKRERLGKAVQRGVEIAEDARLQRAQRANA</sequence>
<evidence type="ECO:0000259" key="2">
    <source>
        <dbReference type="Pfam" id="PF23207"/>
    </source>
</evidence>
<dbReference type="OrthoDB" id="5579281at2759"/>
<feature type="region of interest" description="Disordered" evidence="1">
    <location>
        <begin position="82"/>
        <end position="394"/>
    </location>
</feature>
<organism evidence="3 4">
    <name type="scientific">Mortierella alpina</name>
    <name type="common">Oleaginous fungus</name>
    <name type="synonym">Mortierella renispora</name>
    <dbReference type="NCBI Taxonomy" id="64518"/>
    <lineage>
        <taxon>Eukaryota</taxon>
        <taxon>Fungi</taxon>
        <taxon>Fungi incertae sedis</taxon>
        <taxon>Mucoromycota</taxon>
        <taxon>Mortierellomycotina</taxon>
        <taxon>Mortierellomycetes</taxon>
        <taxon>Mortierellales</taxon>
        <taxon>Mortierellaceae</taxon>
        <taxon>Mortierella</taxon>
    </lineage>
</organism>
<feature type="region of interest" description="Disordered" evidence="1">
    <location>
        <begin position="716"/>
        <end position="768"/>
    </location>
</feature>
<feature type="compositionally biased region" description="Basic and acidic residues" evidence="1">
    <location>
        <begin position="149"/>
        <end position="160"/>
    </location>
</feature>
<evidence type="ECO:0000256" key="1">
    <source>
        <dbReference type="SAM" id="MobiDB-lite"/>
    </source>
</evidence>
<name>A0A9P6ITZ4_MORAP</name>
<proteinExistence type="predicted"/>
<feature type="compositionally biased region" description="Basic and acidic residues" evidence="1">
    <location>
        <begin position="201"/>
        <end position="221"/>
    </location>
</feature>
<dbReference type="EMBL" id="JAAAHY010001620">
    <property type="protein sequence ID" value="KAF9947736.1"/>
    <property type="molecule type" value="Genomic_DNA"/>
</dbReference>
<dbReference type="PANTHER" id="PTHR28076:SF1">
    <property type="entry name" value="PROSPORE MEMBRANE ADAPTER PROTEIN SPO71"/>
    <property type="match status" value="1"/>
</dbReference>
<feature type="compositionally biased region" description="Polar residues" evidence="1">
    <location>
        <begin position="23"/>
        <end position="43"/>
    </location>
</feature>
<feature type="compositionally biased region" description="Polar residues" evidence="1">
    <location>
        <begin position="739"/>
        <end position="768"/>
    </location>
</feature>
<dbReference type="Proteomes" id="UP000738359">
    <property type="component" value="Unassembled WGS sequence"/>
</dbReference>
<dbReference type="InterPro" id="IPR057379">
    <property type="entry name" value="PH_SPO71"/>
</dbReference>
<evidence type="ECO:0000313" key="3">
    <source>
        <dbReference type="EMBL" id="KAF9947736.1"/>
    </source>
</evidence>
<feature type="compositionally biased region" description="Acidic residues" evidence="1">
    <location>
        <begin position="721"/>
        <end position="734"/>
    </location>
</feature>
<accession>A0A9P6ITZ4</accession>
<feature type="compositionally biased region" description="Basic and acidic residues" evidence="1">
    <location>
        <begin position="363"/>
        <end position="374"/>
    </location>
</feature>
<feature type="compositionally biased region" description="Low complexity" evidence="1">
    <location>
        <begin position="375"/>
        <end position="390"/>
    </location>
</feature>
<dbReference type="InterPro" id="IPR040345">
    <property type="entry name" value="Mug56/Spo71"/>
</dbReference>
<feature type="compositionally biased region" description="Low complexity" evidence="1">
    <location>
        <begin position="82"/>
        <end position="99"/>
    </location>
</feature>
<feature type="region of interest" description="Disordered" evidence="1">
    <location>
        <begin position="420"/>
        <end position="486"/>
    </location>
</feature>
<comment type="caution">
    <text evidence="3">The sequence shown here is derived from an EMBL/GenBank/DDBJ whole genome shotgun (WGS) entry which is preliminary data.</text>
</comment>
<feature type="compositionally biased region" description="Basic and acidic residues" evidence="1">
    <location>
        <begin position="439"/>
        <end position="453"/>
    </location>
</feature>
<feature type="domain" description="Prospore membrane adapter protein SPO71 PH" evidence="2">
    <location>
        <begin position="586"/>
        <end position="698"/>
    </location>
</feature>
<gene>
    <name evidence="3" type="ORF">BGZ70_002537</name>
</gene>
<feature type="compositionally biased region" description="Basic and acidic residues" evidence="1">
    <location>
        <begin position="468"/>
        <end position="479"/>
    </location>
</feature>
<evidence type="ECO:0000313" key="4">
    <source>
        <dbReference type="Proteomes" id="UP000738359"/>
    </source>
</evidence>
<dbReference type="AlphaFoldDB" id="A0A9P6ITZ4"/>
<feature type="non-terminal residue" evidence="3">
    <location>
        <position position="1083"/>
    </location>
</feature>
<feature type="compositionally biased region" description="Basic and acidic residues" evidence="1">
    <location>
        <begin position="167"/>
        <end position="178"/>
    </location>
</feature>